<feature type="transmembrane region" description="Helical" evidence="5">
    <location>
        <begin position="263"/>
        <end position="281"/>
    </location>
</feature>
<dbReference type="EMBL" id="JH767133">
    <property type="protein sequence ID" value="EQC42024.1"/>
    <property type="molecule type" value="Genomic_DNA"/>
</dbReference>
<keyword evidence="2 5" id="KW-0812">Transmembrane</keyword>
<feature type="transmembrane region" description="Helical" evidence="5">
    <location>
        <begin position="126"/>
        <end position="146"/>
    </location>
</feature>
<dbReference type="GO" id="GO:0015179">
    <property type="term" value="F:L-amino acid transmembrane transporter activity"/>
    <property type="evidence" value="ECO:0007669"/>
    <property type="project" value="TreeGrafter"/>
</dbReference>
<evidence type="ECO:0000256" key="3">
    <source>
        <dbReference type="ARBA" id="ARBA00022989"/>
    </source>
</evidence>
<dbReference type="RefSeq" id="XP_008604593.1">
    <property type="nucleotide sequence ID" value="XM_008606371.1"/>
</dbReference>
<feature type="transmembrane region" description="Helical" evidence="5">
    <location>
        <begin position="444"/>
        <end position="467"/>
    </location>
</feature>
<dbReference type="Pfam" id="PF01490">
    <property type="entry name" value="Aa_trans"/>
    <property type="match status" value="1"/>
</dbReference>
<protein>
    <recommendedName>
        <fullName evidence="6">Amino acid transporter transmembrane domain-containing protein</fullName>
    </recommendedName>
</protein>
<sequence>MTQLDDVIDVEKDALRRTNSDPGRLAASLAPVPPVDIADAADFRRLHYYSGSTPKVSAPVRATIAQTLATIYDPFISAVLSLDDASFEEMDVAARVEHLLQASYLADELTPLAPKKETKETTLTHAFLSLLKSFVGTGILFLPQGFQRGGVVFAPILLTAIAIVTVFAMLRLLACRARIGGSYSHIGSVVLGPVGHRLVQTSLVLMQFGFCCSYIIFVAQNLRDVSVYFETPVSLTSLILLQTLVYIPLSWIRYMRYFTLSNLVADVFVLYAIVYIMYTNGRTLAVNGIVEPLEGFNTSDYSIFLGTAVFVFEGIGLIIPTQAALAPSLQPQFPALLAKTIAGCVVFFSLFASVNYAAIGNAVQPMILSSLPRTPQTMAVQAGYAFAQTLAYPLFLFPALQIVEDVLGFQRRSSGLKAQKNVVRTLVVLSTVAIAYAGQAHLDLFVSLVGAFCCVPLGFIYPPWFYLKLAPERHWASKALDYGTIGLGLFIFFFVTWTNVVQWYLGSAENDA</sequence>
<dbReference type="GO" id="GO:0016020">
    <property type="term" value="C:membrane"/>
    <property type="evidence" value="ECO:0007669"/>
    <property type="project" value="UniProtKB-SubCell"/>
</dbReference>
<dbReference type="AlphaFoldDB" id="T0QUZ9"/>
<evidence type="ECO:0000256" key="5">
    <source>
        <dbReference type="SAM" id="Phobius"/>
    </source>
</evidence>
<dbReference type="InterPro" id="IPR013057">
    <property type="entry name" value="AA_transpt_TM"/>
</dbReference>
<feature type="domain" description="Amino acid transporter transmembrane" evidence="6">
    <location>
        <begin position="120"/>
        <end position="498"/>
    </location>
</feature>
<feature type="transmembrane region" description="Helical" evidence="5">
    <location>
        <begin position="336"/>
        <end position="359"/>
    </location>
</feature>
<name>T0QUZ9_SAPDV</name>
<evidence type="ECO:0000256" key="2">
    <source>
        <dbReference type="ARBA" id="ARBA00022692"/>
    </source>
</evidence>
<dbReference type="PANTHER" id="PTHR22950">
    <property type="entry name" value="AMINO ACID TRANSPORTER"/>
    <property type="match status" value="1"/>
</dbReference>
<evidence type="ECO:0000259" key="6">
    <source>
        <dbReference type="Pfam" id="PF01490"/>
    </source>
</evidence>
<dbReference type="Proteomes" id="UP000030762">
    <property type="component" value="Unassembled WGS sequence"/>
</dbReference>
<dbReference type="STRING" id="1156394.T0QUZ9"/>
<evidence type="ECO:0000313" key="8">
    <source>
        <dbReference type="Proteomes" id="UP000030762"/>
    </source>
</evidence>
<proteinExistence type="predicted"/>
<keyword evidence="3 5" id="KW-1133">Transmembrane helix</keyword>
<feature type="transmembrane region" description="Helical" evidence="5">
    <location>
        <begin position="421"/>
        <end position="438"/>
    </location>
</feature>
<gene>
    <name evidence="7" type="ORF">SDRG_00869</name>
</gene>
<reference evidence="7 8" key="1">
    <citation type="submission" date="2012-04" db="EMBL/GenBank/DDBJ databases">
        <title>The Genome Sequence of Saprolegnia declina VS20.</title>
        <authorList>
            <consortium name="The Broad Institute Genome Sequencing Platform"/>
            <person name="Russ C."/>
            <person name="Nusbaum C."/>
            <person name="Tyler B."/>
            <person name="van West P."/>
            <person name="Dieguez-Uribeondo J."/>
            <person name="de Bruijn I."/>
            <person name="Tripathy S."/>
            <person name="Jiang R."/>
            <person name="Young S.K."/>
            <person name="Zeng Q."/>
            <person name="Gargeya S."/>
            <person name="Fitzgerald M."/>
            <person name="Haas B."/>
            <person name="Abouelleil A."/>
            <person name="Alvarado L."/>
            <person name="Arachchi H.M."/>
            <person name="Berlin A."/>
            <person name="Chapman S.B."/>
            <person name="Goldberg J."/>
            <person name="Griggs A."/>
            <person name="Gujja S."/>
            <person name="Hansen M."/>
            <person name="Howarth C."/>
            <person name="Imamovic A."/>
            <person name="Larimer J."/>
            <person name="McCowen C."/>
            <person name="Montmayeur A."/>
            <person name="Murphy C."/>
            <person name="Neiman D."/>
            <person name="Pearson M."/>
            <person name="Priest M."/>
            <person name="Roberts A."/>
            <person name="Saif S."/>
            <person name="Shea T."/>
            <person name="Sisk P."/>
            <person name="Sykes S."/>
            <person name="Wortman J."/>
            <person name="Nusbaum C."/>
            <person name="Birren B."/>
        </authorList>
    </citation>
    <scope>NUCLEOTIDE SEQUENCE [LARGE SCALE GENOMIC DNA]</scope>
    <source>
        <strain evidence="7 8">VS20</strain>
    </source>
</reference>
<keyword evidence="4 5" id="KW-0472">Membrane</keyword>
<feature type="transmembrane region" description="Helical" evidence="5">
    <location>
        <begin position="301"/>
        <end position="324"/>
    </location>
</feature>
<feature type="transmembrane region" description="Helical" evidence="5">
    <location>
        <begin position="152"/>
        <end position="174"/>
    </location>
</feature>
<feature type="transmembrane region" description="Helical" evidence="5">
    <location>
        <begin position="479"/>
        <end position="505"/>
    </location>
</feature>
<dbReference type="eggNOG" id="KOG1304">
    <property type="taxonomic scope" value="Eukaryota"/>
</dbReference>
<evidence type="ECO:0000256" key="4">
    <source>
        <dbReference type="ARBA" id="ARBA00023136"/>
    </source>
</evidence>
<dbReference type="VEuPathDB" id="FungiDB:SDRG_00869"/>
<dbReference type="InParanoid" id="T0QUZ9"/>
<evidence type="ECO:0000256" key="1">
    <source>
        <dbReference type="ARBA" id="ARBA00004141"/>
    </source>
</evidence>
<accession>T0QUZ9</accession>
<feature type="transmembrane region" description="Helical" evidence="5">
    <location>
        <begin position="379"/>
        <end position="400"/>
    </location>
</feature>
<comment type="subcellular location">
    <subcellularLocation>
        <location evidence="1">Membrane</location>
        <topology evidence="1">Multi-pass membrane protein</topology>
    </subcellularLocation>
</comment>
<evidence type="ECO:0000313" key="7">
    <source>
        <dbReference type="EMBL" id="EQC42024.1"/>
    </source>
</evidence>
<keyword evidence="8" id="KW-1185">Reference proteome</keyword>
<dbReference type="OrthoDB" id="1684102at2759"/>
<dbReference type="PANTHER" id="PTHR22950:SF666">
    <property type="entry name" value="VACUOLAR AMINO ACID TRANSPORTER 4"/>
    <property type="match status" value="1"/>
</dbReference>
<dbReference type="GeneID" id="19941596"/>
<feature type="transmembrane region" description="Helical" evidence="5">
    <location>
        <begin position="232"/>
        <end position="251"/>
    </location>
</feature>
<feature type="transmembrane region" description="Helical" evidence="5">
    <location>
        <begin position="203"/>
        <end position="220"/>
    </location>
</feature>
<dbReference type="OMA" id="SAMYVPN"/>
<organism evidence="7 8">
    <name type="scientific">Saprolegnia diclina (strain VS20)</name>
    <dbReference type="NCBI Taxonomy" id="1156394"/>
    <lineage>
        <taxon>Eukaryota</taxon>
        <taxon>Sar</taxon>
        <taxon>Stramenopiles</taxon>
        <taxon>Oomycota</taxon>
        <taxon>Saprolegniomycetes</taxon>
        <taxon>Saprolegniales</taxon>
        <taxon>Saprolegniaceae</taxon>
        <taxon>Saprolegnia</taxon>
    </lineage>
</organism>